<comment type="similarity">
    <text evidence="1">Belongs to the phosphate/phosphite/phosphonate binding protein family.</text>
</comment>
<evidence type="ECO:0000313" key="4">
    <source>
        <dbReference type="EMBL" id="GFK94123.1"/>
    </source>
</evidence>
<dbReference type="Gene3D" id="3.40.190.10">
    <property type="entry name" value="Periplasmic binding protein-like II"/>
    <property type="match status" value="2"/>
</dbReference>
<feature type="signal peptide" evidence="3">
    <location>
        <begin position="1"/>
        <end position="22"/>
    </location>
</feature>
<reference evidence="4 5" key="2">
    <citation type="submission" date="2020-05" db="EMBL/GenBank/DDBJ databases">
        <title>Draft genome sequence of Desulfovibrio sp. strainFSS-1.</title>
        <authorList>
            <person name="Shimoshige H."/>
            <person name="Kobayashi H."/>
            <person name="Maekawa T."/>
        </authorList>
    </citation>
    <scope>NUCLEOTIDE SEQUENCE [LARGE SCALE GENOMIC DNA]</scope>
    <source>
        <strain evidence="4 5">SIID29052-01</strain>
    </source>
</reference>
<dbReference type="InterPro" id="IPR005770">
    <property type="entry name" value="PhnD"/>
</dbReference>
<organism evidence="4 5">
    <name type="scientific">Fundidesulfovibrio magnetotacticus</name>
    <dbReference type="NCBI Taxonomy" id="2730080"/>
    <lineage>
        <taxon>Bacteria</taxon>
        <taxon>Pseudomonadati</taxon>
        <taxon>Thermodesulfobacteriota</taxon>
        <taxon>Desulfovibrionia</taxon>
        <taxon>Desulfovibrionales</taxon>
        <taxon>Desulfovibrionaceae</taxon>
        <taxon>Fundidesulfovibrio</taxon>
    </lineage>
</organism>
<evidence type="ECO:0000313" key="5">
    <source>
        <dbReference type="Proteomes" id="UP000494245"/>
    </source>
</evidence>
<dbReference type="Pfam" id="PF12974">
    <property type="entry name" value="Phosphonate-bd"/>
    <property type="match status" value="1"/>
</dbReference>
<accession>A0A6V8LNA9</accession>
<gene>
    <name evidence="4" type="ORF">NNJEOMEG_01962</name>
</gene>
<dbReference type="EMBL" id="BLTE01000008">
    <property type="protein sequence ID" value="GFK94123.1"/>
    <property type="molecule type" value="Genomic_DNA"/>
</dbReference>
<keyword evidence="5" id="KW-1185">Reference proteome</keyword>
<feature type="chain" id="PRO_5028935009" description="Phosphonate ABC transporter substrate-binding protein" evidence="3">
    <location>
        <begin position="23"/>
        <end position="332"/>
    </location>
</feature>
<proteinExistence type="inferred from homology"/>
<keyword evidence="2 3" id="KW-0732">Signal</keyword>
<evidence type="ECO:0000256" key="3">
    <source>
        <dbReference type="SAM" id="SignalP"/>
    </source>
</evidence>
<dbReference type="Gene3D" id="1.20.58.90">
    <property type="match status" value="1"/>
</dbReference>
<evidence type="ECO:0000256" key="1">
    <source>
        <dbReference type="ARBA" id="ARBA00007162"/>
    </source>
</evidence>
<dbReference type="Proteomes" id="UP000494245">
    <property type="component" value="Unassembled WGS sequence"/>
</dbReference>
<dbReference type="RefSeq" id="WP_173083903.1">
    <property type="nucleotide sequence ID" value="NZ_BLTE01000008.1"/>
</dbReference>
<dbReference type="PANTHER" id="PTHR35841:SF1">
    <property type="entry name" value="PHOSPHONATES-BINDING PERIPLASMIC PROTEIN"/>
    <property type="match status" value="1"/>
</dbReference>
<evidence type="ECO:0008006" key="6">
    <source>
        <dbReference type="Google" id="ProtNLM"/>
    </source>
</evidence>
<dbReference type="GO" id="GO:0055085">
    <property type="term" value="P:transmembrane transport"/>
    <property type="evidence" value="ECO:0007669"/>
    <property type="project" value="InterPro"/>
</dbReference>
<reference evidence="4 5" key="1">
    <citation type="submission" date="2020-04" db="EMBL/GenBank/DDBJ databases">
        <authorList>
            <consortium name="Desulfovibrio sp. FSS-1 genome sequencing consortium"/>
            <person name="Shimoshige H."/>
            <person name="Kobayashi H."/>
            <person name="Maekawa T."/>
        </authorList>
    </citation>
    <scope>NUCLEOTIDE SEQUENCE [LARGE SCALE GENOMIC DNA]</scope>
    <source>
        <strain evidence="4 5">SIID29052-01</strain>
    </source>
</reference>
<sequence>MKHILFALATLAWFLAPSHGHAADELVFGLIGTERHETLLKSFAPLSEALARCLGIPVRVTVHQDYAGAIWDMRSGRTHFAWMGNKAALEAVDSAGAEVGLMALSRNDGAGYFSHLIVRKDSGLISPQDVLARAADLTLALGDPNSTSGSLVPGYYLFATRNLDPETLFKRTIRAQHEENFLAVAQGRADVAATNSVDLQRFKSRYPSEWAGIRIIWTSPRIPSDPIVWKSSLPDPLKKAIRECFISFGKPAPGKGRAELQAEADTLADLQWTGFVPSDNSQLAPVRRIELYRRMRTLEADDTMPADVRTARIKAIDEALLLLGAPEDVPAP</sequence>
<dbReference type="PANTHER" id="PTHR35841">
    <property type="entry name" value="PHOSPHONATES-BINDING PERIPLASMIC PROTEIN"/>
    <property type="match status" value="1"/>
</dbReference>
<dbReference type="SUPFAM" id="SSF53850">
    <property type="entry name" value="Periplasmic binding protein-like II"/>
    <property type="match status" value="1"/>
</dbReference>
<name>A0A6V8LNA9_9BACT</name>
<evidence type="ECO:0000256" key="2">
    <source>
        <dbReference type="ARBA" id="ARBA00022729"/>
    </source>
</evidence>
<dbReference type="GO" id="GO:0043190">
    <property type="term" value="C:ATP-binding cassette (ABC) transporter complex"/>
    <property type="evidence" value="ECO:0007669"/>
    <property type="project" value="InterPro"/>
</dbReference>
<comment type="caution">
    <text evidence="4">The sequence shown here is derived from an EMBL/GenBank/DDBJ whole genome shotgun (WGS) entry which is preliminary data.</text>
</comment>
<protein>
    <recommendedName>
        <fullName evidence="6">Phosphonate ABC transporter substrate-binding protein</fullName>
    </recommendedName>
</protein>
<dbReference type="AlphaFoldDB" id="A0A6V8LNA9"/>
<dbReference type="NCBIfam" id="TIGR01098">
    <property type="entry name" value="3A0109s03R"/>
    <property type="match status" value="1"/>
</dbReference>